<gene>
    <name evidence="7" type="ORF">FB388_5281</name>
</gene>
<evidence type="ECO:0000256" key="1">
    <source>
        <dbReference type="ARBA" id="ARBA00004196"/>
    </source>
</evidence>
<name>A0A543FW32_9PSEU</name>
<comment type="subcellular location">
    <subcellularLocation>
        <location evidence="1">Cell envelope</location>
    </subcellularLocation>
</comment>
<dbReference type="Gene3D" id="2.60.40.1220">
    <property type="match status" value="1"/>
</dbReference>
<feature type="transmembrane region" description="Helical" evidence="5">
    <location>
        <begin position="366"/>
        <end position="387"/>
    </location>
</feature>
<dbReference type="PANTHER" id="PTHR34820:SF4">
    <property type="entry name" value="INNER MEMBRANE PROTEIN YEBZ"/>
    <property type="match status" value="1"/>
</dbReference>
<dbReference type="SUPFAM" id="SSF81296">
    <property type="entry name" value="E set domains"/>
    <property type="match status" value="1"/>
</dbReference>
<organism evidence="7 8">
    <name type="scientific">Pseudonocardia cypriaca</name>
    <dbReference type="NCBI Taxonomy" id="882449"/>
    <lineage>
        <taxon>Bacteria</taxon>
        <taxon>Bacillati</taxon>
        <taxon>Actinomycetota</taxon>
        <taxon>Actinomycetes</taxon>
        <taxon>Pseudonocardiales</taxon>
        <taxon>Pseudonocardiaceae</taxon>
        <taxon>Pseudonocardia</taxon>
    </lineage>
</organism>
<reference evidence="7 8" key="1">
    <citation type="submission" date="2019-06" db="EMBL/GenBank/DDBJ databases">
        <title>Sequencing the genomes of 1000 actinobacteria strains.</title>
        <authorList>
            <person name="Klenk H.-P."/>
        </authorList>
    </citation>
    <scope>NUCLEOTIDE SEQUENCE [LARGE SCALE GENOMIC DNA]</scope>
    <source>
        <strain evidence="7 8">DSM 45511</strain>
    </source>
</reference>
<feature type="transmembrane region" description="Helical" evidence="5">
    <location>
        <begin position="407"/>
        <end position="428"/>
    </location>
</feature>
<dbReference type="OrthoDB" id="3773012at2"/>
<dbReference type="PANTHER" id="PTHR34820">
    <property type="entry name" value="INNER MEMBRANE PROTEIN YEBZ"/>
    <property type="match status" value="1"/>
</dbReference>
<keyword evidence="5" id="KW-1133">Transmembrane helix</keyword>
<dbReference type="GO" id="GO:0005886">
    <property type="term" value="C:plasma membrane"/>
    <property type="evidence" value="ECO:0007669"/>
    <property type="project" value="TreeGrafter"/>
</dbReference>
<comment type="caution">
    <text evidence="7">The sequence shown here is derived from an EMBL/GenBank/DDBJ whole genome shotgun (WGS) entry which is preliminary data.</text>
</comment>
<keyword evidence="3" id="KW-0732">Signal</keyword>
<keyword evidence="5" id="KW-0472">Membrane</keyword>
<feature type="transmembrane region" description="Helical" evidence="5">
    <location>
        <begin position="164"/>
        <end position="182"/>
    </location>
</feature>
<feature type="domain" description="CopC" evidence="6">
    <location>
        <begin position="37"/>
        <end position="130"/>
    </location>
</feature>
<dbReference type="InterPro" id="IPR007348">
    <property type="entry name" value="CopC_dom"/>
</dbReference>
<sequence>MTATRTHLRGLLGLLAVVAACWGTLLIAVPASTGDPVLVAVSPADGEIVESPDEVRLTFDRPVSAGLATVRMTVPAGQQVVEGRPYPVSDDPNTFAVRMPRTRYAGTYSVAWSVPSSTLEPITGTSAFQVYAPTEAAAVPQIPADRDPAVVAIHDAFRAAATAAFARGTGVAFVLGAVWPAGVVHPPARRPITYAWWALVVATFGSIVSFGGYTARLPLAEAYDPVVVSAAFGSDVGAVLLARLLVLVPITVALVQLLTGTPARSAVQRWLRSGVVVGAAAALAATWGLARPAGPDGPSALVVTADIALLLAVAVCTGGPVLLWVLVRTAGDSVLRVALPRLARVMPVGGVSLLAVALLTTAGWRLVALLVLAVLAVATGFAGGWWARRRRGTRGRDVSGRARLRRLAAVGAVGVAVALLAAAVPATAPTQLAQPGGLQQGGVVER</sequence>
<feature type="transmembrane region" description="Helical" evidence="5">
    <location>
        <begin position="194"/>
        <end position="216"/>
    </location>
</feature>
<dbReference type="GO" id="GO:0042597">
    <property type="term" value="C:periplasmic space"/>
    <property type="evidence" value="ECO:0007669"/>
    <property type="project" value="InterPro"/>
</dbReference>
<evidence type="ECO:0000256" key="5">
    <source>
        <dbReference type="SAM" id="Phobius"/>
    </source>
</evidence>
<dbReference type="AlphaFoldDB" id="A0A543FW32"/>
<keyword evidence="5" id="KW-0812">Transmembrane</keyword>
<evidence type="ECO:0000256" key="4">
    <source>
        <dbReference type="ARBA" id="ARBA00023008"/>
    </source>
</evidence>
<protein>
    <submittedName>
        <fullName evidence="7">Copper transport protein</fullName>
    </submittedName>
</protein>
<accession>A0A543FW32</accession>
<evidence type="ECO:0000256" key="3">
    <source>
        <dbReference type="ARBA" id="ARBA00022729"/>
    </source>
</evidence>
<dbReference type="Pfam" id="PF04234">
    <property type="entry name" value="CopC"/>
    <property type="match status" value="1"/>
</dbReference>
<dbReference type="InterPro" id="IPR032694">
    <property type="entry name" value="CopC/D"/>
</dbReference>
<dbReference type="Proteomes" id="UP000319818">
    <property type="component" value="Unassembled WGS sequence"/>
</dbReference>
<dbReference type="GO" id="GO:0006825">
    <property type="term" value="P:copper ion transport"/>
    <property type="evidence" value="ECO:0007669"/>
    <property type="project" value="InterPro"/>
</dbReference>
<keyword evidence="4" id="KW-0186">Copper</keyword>
<feature type="transmembrane region" description="Helical" evidence="5">
    <location>
        <begin position="236"/>
        <end position="258"/>
    </location>
</feature>
<dbReference type="RefSeq" id="WP_142104781.1">
    <property type="nucleotide sequence ID" value="NZ_VFPH01000002.1"/>
</dbReference>
<dbReference type="InterPro" id="IPR014756">
    <property type="entry name" value="Ig_E-set"/>
</dbReference>
<evidence type="ECO:0000256" key="2">
    <source>
        <dbReference type="ARBA" id="ARBA00022723"/>
    </source>
</evidence>
<dbReference type="EMBL" id="VFPH01000002">
    <property type="protein sequence ID" value="TQM38057.1"/>
    <property type="molecule type" value="Genomic_DNA"/>
</dbReference>
<keyword evidence="2" id="KW-0479">Metal-binding</keyword>
<evidence type="ECO:0000313" key="8">
    <source>
        <dbReference type="Proteomes" id="UP000319818"/>
    </source>
</evidence>
<keyword evidence="8" id="KW-1185">Reference proteome</keyword>
<evidence type="ECO:0000313" key="7">
    <source>
        <dbReference type="EMBL" id="TQM38057.1"/>
    </source>
</evidence>
<proteinExistence type="predicted"/>
<dbReference type="InterPro" id="IPR014755">
    <property type="entry name" value="Cu-Rt/internalin_Ig-like"/>
</dbReference>
<dbReference type="PROSITE" id="PS51257">
    <property type="entry name" value="PROKAR_LIPOPROTEIN"/>
    <property type="match status" value="1"/>
</dbReference>
<feature type="transmembrane region" description="Helical" evidence="5">
    <location>
        <begin position="339"/>
        <end position="360"/>
    </location>
</feature>
<evidence type="ECO:0000259" key="6">
    <source>
        <dbReference type="Pfam" id="PF04234"/>
    </source>
</evidence>
<dbReference type="GO" id="GO:0005507">
    <property type="term" value="F:copper ion binding"/>
    <property type="evidence" value="ECO:0007669"/>
    <property type="project" value="InterPro"/>
</dbReference>
<feature type="transmembrane region" description="Helical" evidence="5">
    <location>
        <begin position="302"/>
        <end position="327"/>
    </location>
</feature>
<feature type="transmembrane region" description="Helical" evidence="5">
    <location>
        <begin position="270"/>
        <end position="290"/>
    </location>
</feature>
<dbReference type="GO" id="GO:0030313">
    <property type="term" value="C:cell envelope"/>
    <property type="evidence" value="ECO:0007669"/>
    <property type="project" value="UniProtKB-SubCell"/>
</dbReference>
<dbReference type="GO" id="GO:0046688">
    <property type="term" value="P:response to copper ion"/>
    <property type="evidence" value="ECO:0007669"/>
    <property type="project" value="InterPro"/>
</dbReference>